<evidence type="ECO:0000313" key="5">
    <source>
        <dbReference type="Proteomes" id="UP000014227"/>
    </source>
</evidence>
<dbReference type="Proteomes" id="UP000014227">
    <property type="component" value="Chromosome I"/>
</dbReference>
<dbReference type="Pfam" id="PF13487">
    <property type="entry name" value="HD_5"/>
    <property type="match status" value="1"/>
</dbReference>
<dbReference type="HOGENOM" id="CLU_000445_92_10_0"/>
<dbReference type="InterPro" id="IPR001789">
    <property type="entry name" value="Sig_transdc_resp-reg_receiver"/>
</dbReference>
<dbReference type="SUPFAM" id="SSF109604">
    <property type="entry name" value="HD-domain/PDEase-like"/>
    <property type="match status" value="1"/>
</dbReference>
<dbReference type="InterPro" id="IPR006675">
    <property type="entry name" value="HDIG_dom"/>
</dbReference>
<gene>
    <name evidence="4" type="ORF">CCALI_02331</name>
</gene>
<dbReference type="InterPro" id="IPR052020">
    <property type="entry name" value="Cyclic_di-GMP/3'3'-cGAMP_PDE"/>
</dbReference>
<evidence type="ECO:0000259" key="2">
    <source>
        <dbReference type="PROSITE" id="PS50110"/>
    </source>
</evidence>
<dbReference type="SUPFAM" id="SSF52172">
    <property type="entry name" value="CheY-like"/>
    <property type="match status" value="1"/>
</dbReference>
<feature type="domain" description="Response regulatory" evidence="2">
    <location>
        <begin position="37"/>
        <end position="150"/>
    </location>
</feature>
<sequence>MRHSNAQQFLIAPAFDTSSTQDLALRVDEAYSSLEVNVLLLEPNDQLREALAVQLAAEGYQVICAATAHRVFELLAGQSFDLFIGKEETPPRSHELILELKKRWPHLPFILLVERAHLHVAQQALRHGADDLFILSQPLEELGEVVERNLSQEALTRRRTKRYRTMLQASGEAVLDAMLTALALRDVETEEHSLRVTAYTIEIAERMAVSQAEMYHIERGALLHDIGKIGIPDQILLKPTKLTSEERRKMQAHSIIGYNMCARIESLRGAARIVLHHHEAWDGSGYPHGLRGEAIPIGSRIFAIADALDAMTSNRPYRRACSLPNALEEIERCSGSQFDPNIVKVALSVPLGRWEQLRHVAST</sequence>
<dbReference type="PROSITE" id="PS50110">
    <property type="entry name" value="RESPONSE_REGULATORY"/>
    <property type="match status" value="1"/>
</dbReference>
<dbReference type="GO" id="GO:0000160">
    <property type="term" value="P:phosphorelay signal transduction system"/>
    <property type="evidence" value="ECO:0007669"/>
    <property type="project" value="InterPro"/>
</dbReference>
<dbReference type="PANTHER" id="PTHR45228">
    <property type="entry name" value="CYCLIC DI-GMP PHOSPHODIESTERASE TM_0186-RELATED"/>
    <property type="match status" value="1"/>
</dbReference>
<dbReference type="Gene3D" id="3.40.50.2300">
    <property type="match status" value="1"/>
</dbReference>
<evidence type="ECO:0000259" key="3">
    <source>
        <dbReference type="PROSITE" id="PS51832"/>
    </source>
</evidence>
<dbReference type="eggNOG" id="COG3437">
    <property type="taxonomic scope" value="Bacteria"/>
</dbReference>
<feature type="domain" description="HD-GYP" evidence="3">
    <location>
        <begin position="167"/>
        <end position="362"/>
    </location>
</feature>
<reference evidence="5" key="1">
    <citation type="submission" date="2013-03" db="EMBL/GenBank/DDBJ databases">
        <title>Genome sequence of Chthonomonas calidirosea, the first sequenced genome from the Armatimonadetes phylum (formally candidate division OP10).</title>
        <authorList>
            <person name="Lee K.C.Y."/>
            <person name="Morgan X.C."/>
            <person name="Dunfield P.F."/>
            <person name="Tamas I."/>
            <person name="Houghton K.M."/>
            <person name="Vyssotski M."/>
            <person name="Ryan J.L.J."/>
            <person name="Lagutin K."/>
            <person name="McDonald I.R."/>
            <person name="Stott M.B."/>
        </authorList>
    </citation>
    <scope>NUCLEOTIDE SEQUENCE [LARGE SCALE GENOMIC DNA]</scope>
    <source>
        <strain evidence="5">DSM 23976 / ICMP 18418 / T49</strain>
    </source>
</reference>
<dbReference type="SMART" id="SM00471">
    <property type="entry name" value="HDc"/>
    <property type="match status" value="1"/>
</dbReference>
<proteinExistence type="predicted"/>
<dbReference type="PANTHER" id="PTHR45228:SF5">
    <property type="entry name" value="CYCLIC DI-GMP PHOSPHODIESTERASE VC_1348-RELATED"/>
    <property type="match status" value="1"/>
</dbReference>
<keyword evidence="5" id="KW-1185">Reference proteome</keyword>
<dbReference type="RefSeq" id="WP_016483654.1">
    <property type="nucleotide sequence ID" value="NC_021487.1"/>
</dbReference>
<dbReference type="KEGG" id="ccz:CCALI_02331"/>
<dbReference type="Gene3D" id="1.10.3210.10">
    <property type="entry name" value="Hypothetical protein af1432"/>
    <property type="match status" value="1"/>
</dbReference>
<evidence type="ECO:0000256" key="1">
    <source>
        <dbReference type="PROSITE-ProRule" id="PRU00169"/>
    </source>
</evidence>
<evidence type="ECO:0000313" key="4">
    <source>
        <dbReference type="EMBL" id="CCW36135.1"/>
    </source>
</evidence>
<protein>
    <submittedName>
        <fullName evidence="4">Uncharacterized domain HDIG</fullName>
    </submittedName>
</protein>
<dbReference type="EMBL" id="HF951689">
    <property type="protein sequence ID" value="CCW36135.1"/>
    <property type="molecule type" value="Genomic_DNA"/>
</dbReference>
<dbReference type="InterPro" id="IPR003607">
    <property type="entry name" value="HD/PDEase_dom"/>
</dbReference>
<dbReference type="STRING" id="454171.CP488_01765"/>
<dbReference type="PROSITE" id="PS51832">
    <property type="entry name" value="HD_GYP"/>
    <property type="match status" value="1"/>
</dbReference>
<dbReference type="InParanoid" id="S0EZX0"/>
<accession>S0EZX0</accession>
<dbReference type="OrthoDB" id="9776250at2"/>
<comment type="caution">
    <text evidence="1">Lacks conserved residue(s) required for the propagation of feature annotation.</text>
</comment>
<dbReference type="AlphaFoldDB" id="S0EZX0"/>
<organism evidence="4 5">
    <name type="scientific">Chthonomonas calidirosea (strain DSM 23976 / ICMP 18418 / T49)</name>
    <dbReference type="NCBI Taxonomy" id="1303518"/>
    <lineage>
        <taxon>Bacteria</taxon>
        <taxon>Bacillati</taxon>
        <taxon>Armatimonadota</taxon>
        <taxon>Chthonomonadia</taxon>
        <taxon>Chthonomonadales</taxon>
        <taxon>Chthonomonadaceae</taxon>
        <taxon>Chthonomonas</taxon>
    </lineage>
</organism>
<dbReference type="InterPro" id="IPR037522">
    <property type="entry name" value="HD_GYP_dom"/>
</dbReference>
<dbReference type="PATRIC" id="fig|1303518.3.peg.2421"/>
<dbReference type="SMART" id="SM00448">
    <property type="entry name" value="REC"/>
    <property type="match status" value="1"/>
</dbReference>
<name>S0EZX0_CHTCT</name>
<dbReference type="NCBIfam" id="TIGR00277">
    <property type="entry name" value="HDIG"/>
    <property type="match status" value="1"/>
</dbReference>
<dbReference type="CDD" id="cd00156">
    <property type="entry name" value="REC"/>
    <property type="match status" value="1"/>
</dbReference>
<dbReference type="InterPro" id="IPR011006">
    <property type="entry name" value="CheY-like_superfamily"/>
</dbReference>
<dbReference type="CDD" id="cd00077">
    <property type="entry name" value="HDc"/>
    <property type="match status" value="1"/>
</dbReference>